<protein>
    <submittedName>
        <fullName evidence="2">RidA family protein</fullName>
    </submittedName>
</protein>
<dbReference type="PANTHER" id="PTHR11803:SF58">
    <property type="entry name" value="PROTEIN HMF1-RELATED"/>
    <property type="match status" value="1"/>
</dbReference>
<dbReference type="AlphaFoldDB" id="A0AAP2CSX7"/>
<dbReference type="InterPro" id="IPR006175">
    <property type="entry name" value="YjgF/YER057c/UK114"/>
</dbReference>
<dbReference type="PANTHER" id="PTHR11803">
    <property type="entry name" value="2-IMINOBUTANOATE/2-IMINOPROPANOATE DEAMINASE RIDA"/>
    <property type="match status" value="1"/>
</dbReference>
<name>A0AAP2CSX7_9RHOB</name>
<dbReference type="CDD" id="cd00448">
    <property type="entry name" value="YjgF_YER057c_UK114_family"/>
    <property type="match status" value="1"/>
</dbReference>
<evidence type="ECO:0000313" key="3">
    <source>
        <dbReference type="Proteomes" id="UP001315686"/>
    </source>
</evidence>
<evidence type="ECO:0000256" key="1">
    <source>
        <dbReference type="ARBA" id="ARBA00010552"/>
    </source>
</evidence>
<accession>A0AAP2CSX7</accession>
<dbReference type="RefSeq" id="WP_327795179.1">
    <property type="nucleotide sequence ID" value="NZ_JADQAZ010000003.1"/>
</dbReference>
<comment type="caution">
    <text evidence="2">The sequence shown here is derived from an EMBL/GenBank/DDBJ whole genome shotgun (WGS) entry which is preliminary data.</text>
</comment>
<dbReference type="Gene3D" id="3.30.1330.40">
    <property type="entry name" value="RutC-like"/>
    <property type="match status" value="1"/>
</dbReference>
<gene>
    <name evidence="2" type="ORF">IV417_16385</name>
</gene>
<sequence>MQTSLQRLNPAKLPNTSSLGYSQISVVNACTLAFVSGQVALAADGSGAPDGLEAQTKQVIANLTEALRAVKASPENIVQLRIYVTDLNDEAIAIVMPLVIAFLNGAEPSLTGIGVAALAGPDLKIEIEMVVQLSA</sequence>
<proteinExistence type="inferred from homology"/>
<organism evidence="2 3">
    <name type="scientific">Harenicola maris</name>
    <dbReference type="NCBI Taxonomy" id="2841044"/>
    <lineage>
        <taxon>Bacteria</taxon>
        <taxon>Pseudomonadati</taxon>
        <taxon>Pseudomonadota</taxon>
        <taxon>Alphaproteobacteria</taxon>
        <taxon>Rhodobacterales</taxon>
        <taxon>Paracoccaceae</taxon>
        <taxon>Harenicola</taxon>
    </lineage>
</organism>
<reference evidence="2 3" key="1">
    <citation type="journal article" date="2021" name="Arch. Microbiol.">
        <title>Harenicola maris gen. nov., sp. nov. isolated from the Sea of Japan shallow sediments.</title>
        <authorList>
            <person name="Romanenko L.A."/>
            <person name="Kurilenko V.V."/>
            <person name="Chernysheva N.Y."/>
            <person name="Tekutyeva L.A."/>
            <person name="Velansky P.V."/>
            <person name="Svetashev V.I."/>
            <person name="Isaeva M.P."/>
        </authorList>
    </citation>
    <scope>NUCLEOTIDE SEQUENCE [LARGE SCALE GENOMIC DNA]</scope>
    <source>
        <strain evidence="2 3">KMM 3653</strain>
    </source>
</reference>
<dbReference type="SUPFAM" id="SSF55298">
    <property type="entry name" value="YjgF-like"/>
    <property type="match status" value="1"/>
</dbReference>
<dbReference type="InterPro" id="IPR035959">
    <property type="entry name" value="RutC-like_sf"/>
</dbReference>
<dbReference type="GO" id="GO:0005829">
    <property type="term" value="C:cytosol"/>
    <property type="evidence" value="ECO:0007669"/>
    <property type="project" value="TreeGrafter"/>
</dbReference>
<evidence type="ECO:0000313" key="2">
    <source>
        <dbReference type="EMBL" id="MBT0958966.1"/>
    </source>
</evidence>
<dbReference type="Pfam" id="PF01042">
    <property type="entry name" value="Ribonuc_L-PSP"/>
    <property type="match status" value="1"/>
</dbReference>
<dbReference type="Proteomes" id="UP001315686">
    <property type="component" value="Unassembled WGS sequence"/>
</dbReference>
<dbReference type="EMBL" id="JADQAZ010000003">
    <property type="protein sequence ID" value="MBT0958966.1"/>
    <property type="molecule type" value="Genomic_DNA"/>
</dbReference>
<comment type="similarity">
    <text evidence="1">Belongs to the RutC family.</text>
</comment>
<dbReference type="GO" id="GO:0019239">
    <property type="term" value="F:deaminase activity"/>
    <property type="evidence" value="ECO:0007669"/>
    <property type="project" value="TreeGrafter"/>
</dbReference>
<keyword evidence="3" id="KW-1185">Reference proteome</keyword>